<dbReference type="Gene3D" id="3.30.420.10">
    <property type="entry name" value="Ribonuclease H-like superfamily/Ribonuclease H"/>
    <property type="match status" value="1"/>
</dbReference>
<comment type="similarity">
    <text evidence="1">Belongs to the transposase IS21/IS408/IS1162 family.</text>
</comment>
<evidence type="ECO:0000313" key="3">
    <source>
        <dbReference type="EMBL" id="SVA28325.1"/>
    </source>
</evidence>
<organism evidence="3">
    <name type="scientific">marine metagenome</name>
    <dbReference type="NCBI Taxonomy" id="408172"/>
    <lineage>
        <taxon>unclassified sequences</taxon>
        <taxon>metagenomes</taxon>
        <taxon>ecological metagenomes</taxon>
    </lineage>
</organism>
<dbReference type="PANTHER" id="PTHR35004">
    <property type="entry name" value="TRANSPOSASE RV3428C-RELATED"/>
    <property type="match status" value="1"/>
</dbReference>
<name>A0A381UJI8_9ZZZZ</name>
<proteinExistence type="inferred from homology"/>
<protein>
    <recommendedName>
        <fullName evidence="2">Integrase catalytic domain-containing protein</fullName>
    </recommendedName>
</protein>
<dbReference type="GO" id="GO:0003676">
    <property type="term" value="F:nucleic acid binding"/>
    <property type="evidence" value="ECO:0007669"/>
    <property type="project" value="InterPro"/>
</dbReference>
<dbReference type="AlphaFoldDB" id="A0A381UJI8"/>
<dbReference type="InterPro" id="IPR054353">
    <property type="entry name" value="IstA-like_C"/>
</dbReference>
<evidence type="ECO:0000256" key="1">
    <source>
        <dbReference type="ARBA" id="ARBA00009277"/>
    </source>
</evidence>
<dbReference type="PANTHER" id="PTHR35004:SF8">
    <property type="entry name" value="TRANSPOSASE RV3428C-RELATED"/>
    <property type="match status" value="1"/>
</dbReference>
<dbReference type="InterPro" id="IPR036397">
    <property type="entry name" value="RNaseH_sf"/>
</dbReference>
<dbReference type="GO" id="GO:0015074">
    <property type="term" value="P:DNA integration"/>
    <property type="evidence" value="ECO:0007669"/>
    <property type="project" value="InterPro"/>
</dbReference>
<dbReference type="EMBL" id="UINC01006569">
    <property type="protein sequence ID" value="SVA28325.1"/>
    <property type="molecule type" value="Genomic_DNA"/>
</dbReference>
<reference evidence="3" key="1">
    <citation type="submission" date="2018-05" db="EMBL/GenBank/DDBJ databases">
        <authorList>
            <person name="Lanie J.A."/>
            <person name="Ng W.-L."/>
            <person name="Kazmierczak K.M."/>
            <person name="Andrzejewski T.M."/>
            <person name="Davidsen T.M."/>
            <person name="Wayne K.J."/>
            <person name="Tettelin H."/>
            <person name="Glass J.I."/>
            <person name="Rusch D."/>
            <person name="Podicherti R."/>
            <person name="Tsui H.-C.T."/>
            <person name="Winkler M.E."/>
        </authorList>
    </citation>
    <scope>NUCLEOTIDE SEQUENCE</scope>
</reference>
<dbReference type="Pfam" id="PF00665">
    <property type="entry name" value="rve"/>
    <property type="match status" value="1"/>
</dbReference>
<sequence length="513" mass="58018">MANRRFEMYQYRHILVRMRMGDSNRAIADSGVAGRNKVKAIKRIALEHGWLELDKDLPDDTQLAAIFGEKPPNPTTTSSVAPYADKVDKWYQDGVQGTTIHQALVDKYGFTGSYWSVIRYLKVLAEKTPVPTTVIEFAPGDAAQVDFGAGPLIVDTRTGELRKSWIFVMTLAWSRHIYAEFIRDQSVATWLACHRRAFEWFNGVPKRVVIDNPKCAITRACYHDPQVQRAYGECAEGYGFLIAPCPVRDPQKKGRVESNVKYIKNSFVPLKEFRSLSDANAQLKSWLLSVAGNRKHGTTKCQPLERFTEIEQALLSPLPEVPPEQAVWAKVKVHGDGHVQFEHCRYSVPYTLIRETLWLKASDTMVRIYQKHELKATHARMHHQGGRATVPEHQPPAAQAYNMQDPQYCLAQAQRIGESCHVFIKRLFASRVLDNLRAAQGVVGLAKRYGAKRVEAACLRALTFDNVRYSAVKKILEKGLDQQPDESSTFDTLSDAYTGGGRFHRDPNKLLPH</sequence>
<dbReference type="NCBIfam" id="NF033546">
    <property type="entry name" value="transpos_IS21"/>
    <property type="match status" value="1"/>
</dbReference>
<evidence type="ECO:0000259" key="2">
    <source>
        <dbReference type="PROSITE" id="PS50994"/>
    </source>
</evidence>
<gene>
    <name evidence="3" type="ORF">METZ01_LOCUS81179</name>
</gene>
<dbReference type="InterPro" id="IPR012337">
    <property type="entry name" value="RNaseH-like_sf"/>
</dbReference>
<dbReference type="SUPFAM" id="SSF53098">
    <property type="entry name" value="Ribonuclease H-like"/>
    <property type="match status" value="1"/>
</dbReference>
<accession>A0A381UJI8</accession>
<dbReference type="Pfam" id="PF22483">
    <property type="entry name" value="Mu-transpos_C_2"/>
    <property type="match status" value="1"/>
</dbReference>
<dbReference type="InterPro" id="IPR001584">
    <property type="entry name" value="Integrase_cat-core"/>
</dbReference>
<dbReference type="PROSITE" id="PS50994">
    <property type="entry name" value="INTEGRASE"/>
    <property type="match status" value="1"/>
</dbReference>
<feature type="domain" description="Integrase catalytic" evidence="2">
    <location>
        <begin position="135"/>
        <end position="311"/>
    </location>
</feature>